<dbReference type="InterPro" id="IPR002347">
    <property type="entry name" value="SDR_fam"/>
</dbReference>
<dbReference type="PRINTS" id="PR00081">
    <property type="entry name" value="GDHRDH"/>
</dbReference>
<comment type="caution">
    <text evidence="5">The sequence shown here is derived from an EMBL/GenBank/DDBJ whole genome shotgun (WGS) entry which is preliminary data.</text>
</comment>
<evidence type="ECO:0000313" key="6">
    <source>
        <dbReference type="Proteomes" id="UP000289437"/>
    </source>
</evidence>
<dbReference type="AlphaFoldDB" id="A0A4Q0SWK1"/>
<dbReference type="Proteomes" id="UP000289437">
    <property type="component" value="Unassembled WGS sequence"/>
</dbReference>
<dbReference type="InterPro" id="IPR057326">
    <property type="entry name" value="KR_dom"/>
</dbReference>
<comment type="similarity">
    <text evidence="1 3">Belongs to the short-chain dehydrogenases/reductases (SDR) family.</text>
</comment>
<dbReference type="PANTHER" id="PTHR44196">
    <property type="entry name" value="DEHYDROGENASE/REDUCTASE SDR FAMILY MEMBER 7B"/>
    <property type="match status" value="1"/>
</dbReference>
<evidence type="ECO:0000256" key="3">
    <source>
        <dbReference type="RuleBase" id="RU000363"/>
    </source>
</evidence>
<sequence>MKISGNTVLITGGGSGIGRGLAEAFHRLDNRVIIAGRREGVLQAVASANAGMEYLLFDQDAPASTEELATKVRTRFPNLNVLVNNAGIQKVEDLTSGDVADAEAMINTNLLGPMRLTAALMQQLLAQPYSAILNVSSALAMLPAARMPSYCASKAAMHSYTQSLRYQLKDSSIEVVEIIPPWVQTDLQGDRGMNPKAMPLKDYIAETIQLLRDQPAAAEIVSERSKPMRFAERGDYDTFFRKYNDGWMAAQER</sequence>
<dbReference type="OrthoDB" id="9810734at2"/>
<dbReference type="InterPro" id="IPR020904">
    <property type="entry name" value="Sc_DH/Rdtase_CS"/>
</dbReference>
<dbReference type="PANTHER" id="PTHR44196:SF1">
    <property type="entry name" value="DEHYDROGENASE_REDUCTASE SDR FAMILY MEMBER 7B"/>
    <property type="match status" value="1"/>
</dbReference>
<accession>A0A4Q0SWK1</accession>
<dbReference type="GO" id="GO:0016020">
    <property type="term" value="C:membrane"/>
    <property type="evidence" value="ECO:0007669"/>
    <property type="project" value="TreeGrafter"/>
</dbReference>
<protein>
    <submittedName>
        <fullName evidence="5">Oxidoreductase, short-chain dehydrogenase/reductase family</fullName>
    </submittedName>
</protein>
<dbReference type="PROSITE" id="PS00061">
    <property type="entry name" value="ADH_SHORT"/>
    <property type="match status" value="1"/>
</dbReference>
<dbReference type="EMBL" id="RDSM01000007">
    <property type="protein sequence ID" value="RXH53809.1"/>
    <property type="molecule type" value="Genomic_DNA"/>
</dbReference>
<dbReference type="SUPFAM" id="SSF51735">
    <property type="entry name" value="NAD(P)-binding Rossmann-fold domains"/>
    <property type="match status" value="1"/>
</dbReference>
<dbReference type="Gene3D" id="3.40.50.720">
    <property type="entry name" value="NAD(P)-binding Rossmann-like Domain"/>
    <property type="match status" value="1"/>
</dbReference>
<proteinExistence type="inferred from homology"/>
<keyword evidence="2" id="KW-0560">Oxidoreductase</keyword>
<gene>
    <name evidence="5" type="ORF">GRAN_5147</name>
</gene>
<dbReference type="InterPro" id="IPR036291">
    <property type="entry name" value="NAD(P)-bd_dom_sf"/>
</dbReference>
<dbReference type="Pfam" id="PF00106">
    <property type="entry name" value="adh_short"/>
    <property type="match status" value="1"/>
</dbReference>
<dbReference type="PRINTS" id="PR00080">
    <property type="entry name" value="SDRFAMILY"/>
</dbReference>
<reference evidence="5 6" key="1">
    <citation type="submission" date="2018-11" db="EMBL/GenBank/DDBJ databases">
        <authorList>
            <person name="Mardanov A.V."/>
            <person name="Ravin N.V."/>
            <person name="Dedysh S.N."/>
        </authorList>
    </citation>
    <scope>NUCLEOTIDE SEQUENCE [LARGE SCALE GENOMIC DNA]</scope>
    <source>
        <strain evidence="5 6">AF10</strain>
    </source>
</reference>
<dbReference type="GO" id="GO:0016491">
    <property type="term" value="F:oxidoreductase activity"/>
    <property type="evidence" value="ECO:0007669"/>
    <property type="project" value="UniProtKB-KW"/>
</dbReference>
<evidence type="ECO:0000259" key="4">
    <source>
        <dbReference type="SMART" id="SM00822"/>
    </source>
</evidence>
<feature type="domain" description="Ketoreductase" evidence="4">
    <location>
        <begin position="6"/>
        <end position="182"/>
    </location>
</feature>
<reference evidence="6" key="2">
    <citation type="submission" date="2019-02" db="EMBL/GenBank/DDBJ databases">
        <title>Granulicella sibirica sp. nov., a psychrotolerant acidobacterium isolated from an organic soil layer in forested tundra, West Siberia.</title>
        <authorList>
            <person name="Oshkin I.Y."/>
            <person name="Kulichevskaya I.S."/>
            <person name="Rijpstra W.I.C."/>
            <person name="Sinninghe Damste J.S."/>
            <person name="Rakitin A.L."/>
            <person name="Ravin N.V."/>
            <person name="Dedysh S.N."/>
        </authorList>
    </citation>
    <scope>NUCLEOTIDE SEQUENCE [LARGE SCALE GENOMIC DNA]</scope>
    <source>
        <strain evidence="6">AF10</strain>
    </source>
</reference>
<evidence type="ECO:0000256" key="2">
    <source>
        <dbReference type="ARBA" id="ARBA00023002"/>
    </source>
</evidence>
<name>A0A4Q0SWK1_9BACT</name>
<dbReference type="RefSeq" id="WP_128915713.1">
    <property type="nucleotide sequence ID" value="NZ_RDSM01000007.1"/>
</dbReference>
<evidence type="ECO:0000313" key="5">
    <source>
        <dbReference type="EMBL" id="RXH53809.1"/>
    </source>
</evidence>
<organism evidence="5 6">
    <name type="scientific">Granulicella sibirica</name>
    <dbReference type="NCBI Taxonomy" id="2479048"/>
    <lineage>
        <taxon>Bacteria</taxon>
        <taxon>Pseudomonadati</taxon>
        <taxon>Acidobacteriota</taxon>
        <taxon>Terriglobia</taxon>
        <taxon>Terriglobales</taxon>
        <taxon>Acidobacteriaceae</taxon>
        <taxon>Granulicella</taxon>
    </lineage>
</organism>
<keyword evidence="6" id="KW-1185">Reference proteome</keyword>
<dbReference type="SMART" id="SM00822">
    <property type="entry name" value="PKS_KR"/>
    <property type="match status" value="1"/>
</dbReference>
<evidence type="ECO:0000256" key="1">
    <source>
        <dbReference type="ARBA" id="ARBA00006484"/>
    </source>
</evidence>